<protein>
    <submittedName>
        <fullName evidence="3">TIR-like protein FxsC</fullName>
    </submittedName>
</protein>
<sequence length="447" mass="49581">MPGIGGRGTGSGDRVEPTGPWGDATAPYFFLSYARLPQDGPGSTNPDLWVHRLFDQLCEHIKHMTAHPGAAGFMDGSMRAGEYWSSELGGSLARCRVFVPLYSPRYFISSWCGREWGAFATREVRHREAGQPGVANAVVPALWAPVPDHRLPECVKEVQYTQPEFGQRYSTFGLYGLAKLKAFRSDYEKAVLHLARRIVDVGENVVVEHANRVQLDAAPDAFAATPATVSTTGRTLRISVAAPSTTRLPEGRSADYYGPSALDWNPYQPKSRQPLAQAAADIAVAMDFRPDVREFDHTSGPADGPEVVLLDRWVLRDPERRVALAEFDESDLPPTGLVVAWNAEDPDSDEVEYTLASEAEATLPRRIPLGRQACRPAVRGVPDQATFDRILPNVVQWAEGEYRKRARPRPPAGERIERFRLCGTDSQDSRPQGHRRNAEEEDRDEQP</sequence>
<dbReference type="Proteomes" id="UP001596263">
    <property type="component" value="Unassembled WGS sequence"/>
</dbReference>
<dbReference type="InterPro" id="IPR035897">
    <property type="entry name" value="Toll_tir_struct_dom_sf"/>
</dbReference>
<dbReference type="InterPro" id="IPR047603">
    <property type="entry name" value="FxsC_N"/>
</dbReference>
<evidence type="ECO:0000313" key="4">
    <source>
        <dbReference type="Proteomes" id="UP001596263"/>
    </source>
</evidence>
<evidence type="ECO:0000259" key="2">
    <source>
        <dbReference type="Pfam" id="PF13676"/>
    </source>
</evidence>
<dbReference type="RefSeq" id="WP_380846391.1">
    <property type="nucleotide sequence ID" value="NZ_JBHSKM010000002.1"/>
</dbReference>
<name>A0ABW0CCD5_STRCD</name>
<feature type="domain" description="TIR" evidence="2">
    <location>
        <begin position="30"/>
        <end position="123"/>
    </location>
</feature>
<organism evidence="3 4">
    <name type="scientific">Streptomyces coerulescens</name>
    <dbReference type="NCBI Taxonomy" id="29304"/>
    <lineage>
        <taxon>Bacteria</taxon>
        <taxon>Bacillati</taxon>
        <taxon>Actinomycetota</taxon>
        <taxon>Actinomycetes</taxon>
        <taxon>Kitasatosporales</taxon>
        <taxon>Streptomycetaceae</taxon>
        <taxon>Streptomyces</taxon>
    </lineage>
</organism>
<dbReference type="InterPro" id="IPR026367">
    <property type="entry name" value="FxsC_C"/>
</dbReference>
<dbReference type="Pfam" id="PF13676">
    <property type="entry name" value="TIR_2"/>
    <property type="match status" value="1"/>
</dbReference>
<dbReference type="NCBIfam" id="NF040588">
    <property type="entry name" value="FxsC_Nterm"/>
    <property type="match status" value="1"/>
</dbReference>
<keyword evidence="4" id="KW-1185">Reference proteome</keyword>
<reference evidence="4" key="1">
    <citation type="journal article" date="2019" name="Int. J. Syst. Evol. Microbiol.">
        <title>The Global Catalogue of Microorganisms (GCM) 10K type strain sequencing project: providing services to taxonomists for standard genome sequencing and annotation.</title>
        <authorList>
            <consortium name="The Broad Institute Genomics Platform"/>
            <consortium name="The Broad Institute Genome Sequencing Center for Infectious Disease"/>
            <person name="Wu L."/>
            <person name="Ma J."/>
        </authorList>
    </citation>
    <scope>NUCLEOTIDE SEQUENCE [LARGE SCALE GENOMIC DNA]</scope>
    <source>
        <strain evidence="4">KCTC 42586</strain>
    </source>
</reference>
<proteinExistence type="predicted"/>
<gene>
    <name evidence="3" type="ORF">ACFPQ9_03705</name>
</gene>
<comment type="caution">
    <text evidence="3">The sequence shown here is derived from an EMBL/GenBank/DDBJ whole genome shotgun (WGS) entry which is preliminary data.</text>
</comment>
<dbReference type="SUPFAM" id="SSF52200">
    <property type="entry name" value="Toll/Interleukin receptor TIR domain"/>
    <property type="match status" value="1"/>
</dbReference>
<feature type="region of interest" description="Disordered" evidence="1">
    <location>
        <begin position="404"/>
        <end position="447"/>
    </location>
</feature>
<dbReference type="NCBIfam" id="TIGR04276">
    <property type="entry name" value="FxsC_Cterm"/>
    <property type="match status" value="1"/>
</dbReference>
<accession>A0ABW0CCD5</accession>
<dbReference type="EMBL" id="JBHSKM010000002">
    <property type="protein sequence ID" value="MFC5212933.1"/>
    <property type="molecule type" value="Genomic_DNA"/>
</dbReference>
<evidence type="ECO:0000313" key="3">
    <source>
        <dbReference type="EMBL" id="MFC5212933.1"/>
    </source>
</evidence>
<dbReference type="InterPro" id="IPR000157">
    <property type="entry name" value="TIR_dom"/>
</dbReference>
<dbReference type="Gene3D" id="3.40.50.10140">
    <property type="entry name" value="Toll/interleukin-1 receptor homology (TIR) domain"/>
    <property type="match status" value="1"/>
</dbReference>
<evidence type="ECO:0000256" key="1">
    <source>
        <dbReference type="SAM" id="MobiDB-lite"/>
    </source>
</evidence>